<keyword evidence="3" id="KW-1185">Reference proteome</keyword>
<protein>
    <recommendedName>
        <fullName evidence="4">PEP-CTERM protein-sorting domain-containing protein</fullName>
    </recommendedName>
</protein>
<dbReference type="RefSeq" id="WP_391524814.1">
    <property type="nucleotide sequence ID" value="NZ_CP036339.1"/>
</dbReference>
<gene>
    <name evidence="2" type="ORF">I41_51660</name>
</gene>
<accession>A0A517U5L3</accession>
<proteinExistence type="predicted"/>
<name>A0A517U5L3_9BACT</name>
<dbReference type="NCBIfam" id="TIGR05002">
    <property type="entry name" value="NxxGxxAF_repeat"/>
    <property type="match status" value="4"/>
</dbReference>
<sequence length="554" mass="58501" precursor="true">MASWRRLSGLLILFRRVVAFWLLGASLTQAASAAGATTLRTVALTRGAPAPGTSLGFELFSSIPVLNNSGQVAFSGLIGDSVIVDPEDYSRYGIWSEGNGSLKLAARGGDVAPGTTQTIQYPYDPAIDAAGRTVFLSRLSGIPATDNWGVAIQRSGPAGLESLAVLGEQAADFTPNHIYNWIGPPQVNDVGQIAFQGGLGTSISHGVNAFWVGDPLDLKMALRTGAEEYGDSEKYTINSLWSSSGLADAAALNNRGELVFEAALSHRGLPPMVFEQSLWRFDENGATPMVRQSEDAPGTGNTFARFSAPTLNDAGQTIFTAQLTNPNDSWRPYEGGLWMIDGDTLQNILPPAAPAPGMPGLTMHIGGNSAVINGQGEVVVFAYLQGEGVGSENQESLWRLKGDTLELIARQGDPIPGCDSQYLGLGSYAINGAGQVAFMSTRRVFGNFSDQLLVQNPNGSLIEIASTGSLLEVAPGDLRLLTQISFLGGSGLEDGRRVGFNERGQVAFRAEFADGSMGLFVSSLAAIPEPTGAASLAVGVMGSTTIRQRRRFHR</sequence>
<dbReference type="Proteomes" id="UP000317909">
    <property type="component" value="Chromosome"/>
</dbReference>
<dbReference type="AlphaFoldDB" id="A0A517U5L3"/>
<dbReference type="KEGG" id="llh:I41_51660"/>
<dbReference type="Pfam" id="PF24251">
    <property type="entry name" value="DUF7453"/>
    <property type="match status" value="1"/>
</dbReference>
<evidence type="ECO:0000313" key="3">
    <source>
        <dbReference type="Proteomes" id="UP000317909"/>
    </source>
</evidence>
<evidence type="ECO:0000256" key="1">
    <source>
        <dbReference type="SAM" id="SignalP"/>
    </source>
</evidence>
<evidence type="ECO:0000313" key="2">
    <source>
        <dbReference type="EMBL" id="QDT75921.1"/>
    </source>
</evidence>
<dbReference type="InterPro" id="IPR055876">
    <property type="entry name" value="DUF7453"/>
</dbReference>
<reference evidence="2 3" key="1">
    <citation type="submission" date="2019-02" db="EMBL/GenBank/DDBJ databases">
        <title>Deep-cultivation of Planctomycetes and their phenomic and genomic characterization uncovers novel biology.</title>
        <authorList>
            <person name="Wiegand S."/>
            <person name="Jogler M."/>
            <person name="Boedeker C."/>
            <person name="Pinto D."/>
            <person name="Vollmers J."/>
            <person name="Rivas-Marin E."/>
            <person name="Kohn T."/>
            <person name="Peeters S.H."/>
            <person name="Heuer A."/>
            <person name="Rast P."/>
            <person name="Oberbeckmann S."/>
            <person name="Bunk B."/>
            <person name="Jeske O."/>
            <person name="Meyerdierks A."/>
            <person name="Storesund J.E."/>
            <person name="Kallscheuer N."/>
            <person name="Luecker S."/>
            <person name="Lage O.M."/>
            <person name="Pohl T."/>
            <person name="Merkel B.J."/>
            <person name="Hornburger P."/>
            <person name="Mueller R.-W."/>
            <person name="Bruemmer F."/>
            <person name="Labrenz M."/>
            <person name="Spormann A.M."/>
            <person name="Op den Camp H."/>
            <person name="Overmann J."/>
            <person name="Amann R."/>
            <person name="Jetten M.S.M."/>
            <person name="Mascher T."/>
            <person name="Medema M.H."/>
            <person name="Devos D.P."/>
            <person name="Kaster A.-K."/>
            <person name="Ovreas L."/>
            <person name="Rohde M."/>
            <person name="Galperin M.Y."/>
            <person name="Jogler C."/>
        </authorList>
    </citation>
    <scope>NUCLEOTIDE SEQUENCE [LARGE SCALE GENOMIC DNA]</scope>
    <source>
        <strain evidence="2 3">I41</strain>
    </source>
</reference>
<organism evidence="2 3">
    <name type="scientific">Lacipirellula limnantheis</name>
    <dbReference type="NCBI Taxonomy" id="2528024"/>
    <lineage>
        <taxon>Bacteria</taxon>
        <taxon>Pseudomonadati</taxon>
        <taxon>Planctomycetota</taxon>
        <taxon>Planctomycetia</taxon>
        <taxon>Pirellulales</taxon>
        <taxon>Lacipirellulaceae</taxon>
        <taxon>Lacipirellula</taxon>
    </lineage>
</organism>
<feature type="chain" id="PRO_5022161766" description="PEP-CTERM protein-sorting domain-containing protein" evidence="1">
    <location>
        <begin position="31"/>
        <end position="554"/>
    </location>
</feature>
<evidence type="ECO:0008006" key="4">
    <source>
        <dbReference type="Google" id="ProtNLM"/>
    </source>
</evidence>
<keyword evidence="1" id="KW-0732">Signal</keyword>
<feature type="signal peptide" evidence="1">
    <location>
        <begin position="1"/>
        <end position="30"/>
    </location>
</feature>
<dbReference type="EMBL" id="CP036339">
    <property type="protein sequence ID" value="QDT75921.1"/>
    <property type="molecule type" value="Genomic_DNA"/>
</dbReference>